<sequence length="150" mass="17088">MLPWLSYTIEGLIKQFGDGLVRLSTALRNLPQLYASSASVTPIPQSHLPRGVAEAAQQGFDGYGPVLHLSSCLPSVCSKENVDSFRMISYWFEYSRQNGLLMGRKLPNFYKIQLPSDWSAQDTRASHDYFYCNRILKEKSRDSLNPQVFY</sequence>
<accession>A0AAV4NJY6</accession>
<name>A0AAV4NJY6_CAEEX</name>
<dbReference type="Proteomes" id="UP001054945">
    <property type="component" value="Unassembled WGS sequence"/>
</dbReference>
<reference evidence="1 2" key="1">
    <citation type="submission" date="2021-06" db="EMBL/GenBank/DDBJ databases">
        <title>Caerostris extrusa draft genome.</title>
        <authorList>
            <person name="Kono N."/>
            <person name="Arakawa K."/>
        </authorList>
    </citation>
    <scope>NUCLEOTIDE SEQUENCE [LARGE SCALE GENOMIC DNA]</scope>
</reference>
<keyword evidence="2" id="KW-1185">Reference proteome</keyword>
<gene>
    <name evidence="1" type="ORF">CEXT_677171</name>
</gene>
<dbReference type="EMBL" id="BPLR01003444">
    <property type="protein sequence ID" value="GIX84664.1"/>
    <property type="molecule type" value="Genomic_DNA"/>
</dbReference>
<proteinExistence type="predicted"/>
<protein>
    <submittedName>
        <fullName evidence="1">Uncharacterized protein</fullName>
    </submittedName>
</protein>
<organism evidence="1 2">
    <name type="scientific">Caerostris extrusa</name>
    <name type="common">Bark spider</name>
    <name type="synonym">Caerostris bankana</name>
    <dbReference type="NCBI Taxonomy" id="172846"/>
    <lineage>
        <taxon>Eukaryota</taxon>
        <taxon>Metazoa</taxon>
        <taxon>Ecdysozoa</taxon>
        <taxon>Arthropoda</taxon>
        <taxon>Chelicerata</taxon>
        <taxon>Arachnida</taxon>
        <taxon>Araneae</taxon>
        <taxon>Araneomorphae</taxon>
        <taxon>Entelegynae</taxon>
        <taxon>Araneoidea</taxon>
        <taxon>Araneidae</taxon>
        <taxon>Caerostris</taxon>
    </lineage>
</organism>
<evidence type="ECO:0000313" key="2">
    <source>
        <dbReference type="Proteomes" id="UP001054945"/>
    </source>
</evidence>
<evidence type="ECO:0000313" key="1">
    <source>
        <dbReference type="EMBL" id="GIX84664.1"/>
    </source>
</evidence>
<dbReference type="AlphaFoldDB" id="A0AAV4NJY6"/>
<comment type="caution">
    <text evidence="1">The sequence shown here is derived from an EMBL/GenBank/DDBJ whole genome shotgun (WGS) entry which is preliminary data.</text>
</comment>